<sequence>MAAELALSGRQLQIIEQCPIPSRGSATTSERLGVNGKDRQHLGLRVAQLYWPFPILIGLGIELIAIGTFNAWVHLLLDSTHPFSACLVVSSGLNAHQPFESVRILIADVLLSKDGLQDNSNASRELGLATADDGQKTALHSAGGQRFKDRAAAEAFQGECTRSLPLWPFQELDVPGVRVLVAECSCDRLEVYRAPRSGSDQRNTVLACPGPFVNLYAYPFPLIALDYQEINSPRDEVKEGFCSEAYELPRITGALRVKMLHLRRHRPYQ</sequence>
<comment type="caution">
    <text evidence="1">The sequence shown here is derived from an EMBL/GenBank/DDBJ whole genome shotgun (WGS) entry which is preliminary data.</text>
</comment>
<accession>A0A139H3D6</accession>
<name>A0A139H3D6_9PEZI</name>
<reference evidence="1 2" key="1">
    <citation type="submission" date="2015-07" db="EMBL/GenBank/DDBJ databases">
        <title>Comparative genomics of the Sigatoka disease complex on banana suggests a link between parallel evolutionary changes in Pseudocercospora fijiensis and Pseudocercospora eumusae and increased virulence on the banana host.</title>
        <authorList>
            <person name="Chang T.-C."/>
            <person name="Salvucci A."/>
            <person name="Crous P.W."/>
            <person name="Stergiopoulos I."/>
        </authorList>
    </citation>
    <scope>NUCLEOTIDE SEQUENCE [LARGE SCALE GENOMIC DNA]</scope>
    <source>
        <strain evidence="1 2">CBS 114824</strain>
    </source>
</reference>
<protein>
    <submittedName>
        <fullName evidence="1">Uncharacterized protein</fullName>
    </submittedName>
</protein>
<organism evidence="1 2">
    <name type="scientific">Pseudocercospora eumusae</name>
    <dbReference type="NCBI Taxonomy" id="321146"/>
    <lineage>
        <taxon>Eukaryota</taxon>
        <taxon>Fungi</taxon>
        <taxon>Dikarya</taxon>
        <taxon>Ascomycota</taxon>
        <taxon>Pezizomycotina</taxon>
        <taxon>Dothideomycetes</taxon>
        <taxon>Dothideomycetidae</taxon>
        <taxon>Mycosphaerellales</taxon>
        <taxon>Mycosphaerellaceae</taxon>
        <taxon>Pseudocercospora</taxon>
    </lineage>
</organism>
<gene>
    <name evidence="1" type="ORF">AC578_5681</name>
</gene>
<evidence type="ECO:0000313" key="1">
    <source>
        <dbReference type="EMBL" id="KXS96954.1"/>
    </source>
</evidence>
<dbReference type="EMBL" id="LFZN01000158">
    <property type="protein sequence ID" value="KXS96954.1"/>
    <property type="molecule type" value="Genomic_DNA"/>
</dbReference>
<evidence type="ECO:0000313" key="2">
    <source>
        <dbReference type="Proteomes" id="UP000070133"/>
    </source>
</evidence>
<dbReference type="Proteomes" id="UP000070133">
    <property type="component" value="Unassembled WGS sequence"/>
</dbReference>
<dbReference type="AlphaFoldDB" id="A0A139H3D6"/>
<keyword evidence="2" id="KW-1185">Reference proteome</keyword>
<proteinExistence type="predicted"/>